<dbReference type="PANTHER" id="PTHR37479:SF1">
    <property type="entry name" value="CELL DIVISION PROTEIN FTSL"/>
    <property type="match status" value="1"/>
</dbReference>
<dbReference type="STRING" id="1091494.MEALZ_3608"/>
<keyword evidence="2 8" id="KW-1003">Cell membrane</keyword>
<evidence type="ECO:0000313" key="12">
    <source>
        <dbReference type="Proteomes" id="UP000008315"/>
    </source>
</evidence>
<dbReference type="Pfam" id="PF04999">
    <property type="entry name" value="FtsL"/>
    <property type="match status" value="1"/>
</dbReference>
<dbReference type="HAMAP" id="MF_00910">
    <property type="entry name" value="FtsL"/>
    <property type="match status" value="1"/>
</dbReference>
<evidence type="ECO:0000313" key="11">
    <source>
        <dbReference type="EMBL" id="CCE25266.1"/>
    </source>
</evidence>
<dbReference type="InterPro" id="IPR011922">
    <property type="entry name" value="Cell_div_FtsL"/>
</dbReference>
<keyword evidence="10" id="KW-0175">Coiled coil</keyword>
<comment type="subcellular location">
    <subcellularLocation>
        <location evidence="8">Cell inner membrane</location>
        <topology evidence="8">Single-pass type II membrane protein</topology>
    </subcellularLocation>
    <subcellularLocation>
        <location evidence="1">Cell membrane</location>
        <topology evidence="1">Single-pass type II membrane protein</topology>
    </subcellularLocation>
    <text evidence="8">Localizes to the division septum where it forms a ring structure.</text>
</comment>
<dbReference type="GO" id="GO:0032153">
    <property type="term" value="C:cell division site"/>
    <property type="evidence" value="ECO:0007669"/>
    <property type="project" value="UniProtKB-UniRule"/>
</dbReference>
<evidence type="ECO:0000256" key="9">
    <source>
        <dbReference type="NCBIfam" id="TIGR02209"/>
    </source>
</evidence>
<keyword evidence="7 8" id="KW-0131">Cell cycle</keyword>
<sequence length="92" mass="10720">MTETRSAILSLAGLLLLLLGSALGVIYSKYQSRLLFVEIQQQERELDRYEVEWGQLQLELTTLAEENRVEQIARDKLKLVMPERDKIIYLKP</sequence>
<keyword evidence="12" id="KW-1185">Reference proteome</keyword>
<comment type="subunit">
    <text evidence="8">Part of a complex composed of FtsB, FtsL and FtsQ.</text>
</comment>
<evidence type="ECO:0000256" key="8">
    <source>
        <dbReference type="HAMAP-Rule" id="MF_00910"/>
    </source>
</evidence>
<comment type="function">
    <text evidence="8">Essential cell division protein. May link together the upstream cell division proteins, which are predominantly cytoplasmic, with the downstream cell division proteins, which are predominantly periplasmic.</text>
</comment>
<keyword evidence="5 8" id="KW-1133">Transmembrane helix</keyword>
<reference evidence="12" key="1">
    <citation type="journal article" date="2012" name="J. Bacteriol.">
        <title>Genome sequence of the haloalkaliphilic methanotrophic bacterium Methylomicrobium alcaliphilum 20Z.</title>
        <authorList>
            <person name="Vuilleumier S."/>
            <person name="Khmelenina V.N."/>
            <person name="Bringel F."/>
            <person name="Reshetnikov A.S."/>
            <person name="Lajus A."/>
            <person name="Mangenot S."/>
            <person name="Rouy Z."/>
            <person name="Op den Camp H.J."/>
            <person name="Jetten M.S."/>
            <person name="Dispirito A.A."/>
            <person name="Dunfield P."/>
            <person name="Klotz M.G."/>
            <person name="Semrau J.D."/>
            <person name="Stein L.Y."/>
            <person name="Barbe V."/>
            <person name="Medigue C."/>
            <person name="Trotsenko Y.A."/>
            <person name="Kalyuzhnaya M.G."/>
        </authorList>
    </citation>
    <scope>NUCLEOTIDE SEQUENCE [LARGE SCALE GENOMIC DNA]</scope>
    <source>
        <strain evidence="12">DSM 19304 / NCIMB 14124 / VKM B-2133 / 20Z</strain>
    </source>
</reference>
<dbReference type="AlphaFoldDB" id="G4SWP0"/>
<dbReference type="PATRIC" id="fig|271065.3.peg.3723"/>
<dbReference type="Proteomes" id="UP000008315">
    <property type="component" value="Chromosome"/>
</dbReference>
<dbReference type="RefSeq" id="WP_014150021.1">
    <property type="nucleotide sequence ID" value="NC_016112.1"/>
</dbReference>
<name>G4SWP0_META2</name>
<dbReference type="KEGG" id="mah:MEALZ_3608"/>
<dbReference type="EMBL" id="FO082060">
    <property type="protein sequence ID" value="CCE25266.1"/>
    <property type="molecule type" value="Genomic_DNA"/>
</dbReference>
<evidence type="ECO:0000256" key="7">
    <source>
        <dbReference type="ARBA" id="ARBA00023306"/>
    </source>
</evidence>
<feature type="coiled-coil region" evidence="10">
    <location>
        <begin position="32"/>
        <end position="59"/>
    </location>
</feature>
<comment type="similarity">
    <text evidence="8">Belongs to the FtsL family.</text>
</comment>
<evidence type="ECO:0000256" key="6">
    <source>
        <dbReference type="ARBA" id="ARBA00023136"/>
    </source>
</evidence>
<dbReference type="GO" id="GO:0043093">
    <property type="term" value="P:FtsZ-dependent cytokinesis"/>
    <property type="evidence" value="ECO:0007669"/>
    <property type="project" value="UniProtKB-UniRule"/>
</dbReference>
<evidence type="ECO:0000256" key="2">
    <source>
        <dbReference type="ARBA" id="ARBA00022475"/>
    </source>
</evidence>
<evidence type="ECO:0000256" key="5">
    <source>
        <dbReference type="ARBA" id="ARBA00022989"/>
    </source>
</evidence>
<keyword evidence="6 8" id="KW-0472">Membrane</keyword>
<proteinExistence type="inferred from homology"/>
<organism evidence="11 12">
    <name type="scientific">Methylotuvimicrobium alcaliphilum (strain DSM 19304 / NCIMB 14124 / VKM B-2133 / 20Z)</name>
    <name type="common">Methylomicrobium alcaliphilum</name>
    <dbReference type="NCBI Taxonomy" id="1091494"/>
    <lineage>
        <taxon>Bacteria</taxon>
        <taxon>Pseudomonadati</taxon>
        <taxon>Pseudomonadota</taxon>
        <taxon>Gammaproteobacteria</taxon>
        <taxon>Methylococcales</taxon>
        <taxon>Methylococcaceae</taxon>
        <taxon>Methylotuvimicrobium</taxon>
    </lineage>
</organism>
<evidence type="ECO:0000256" key="4">
    <source>
        <dbReference type="ARBA" id="ARBA00022692"/>
    </source>
</evidence>
<dbReference type="HOGENOM" id="CLU_156524_0_2_6"/>
<gene>
    <name evidence="8" type="primary">ftsL</name>
    <name evidence="11" type="ordered locus">MEALZ_3608</name>
</gene>
<evidence type="ECO:0000256" key="10">
    <source>
        <dbReference type="SAM" id="Coils"/>
    </source>
</evidence>
<dbReference type="NCBIfam" id="TIGR02209">
    <property type="entry name" value="ftsL_broad"/>
    <property type="match status" value="1"/>
</dbReference>
<keyword evidence="4 8" id="KW-0812">Transmembrane</keyword>
<evidence type="ECO:0000256" key="3">
    <source>
        <dbReference type="ARBA" id="ARBA00022618"/>
    </source>
</evidence>
<dbReference type="PANTHER" id="PTHR37479">
    <property type="entry name" value="CELL DIVISION PROTEIN FTSL"/>
    <property type="match status" value="1"/>
</dbReference>
<accession>G4SWP0</accession>
<evidence type="ECO:0000256" key="1">
    <source>
        <dbReference type="ARBA" id="ARBA00004401"/>
    </source>
</evidence>
<protein>
    <recommendedName>
        <fullName evidence="8 9">Cell division protein FtsL</fullName>
    </recommendedName>
</protein>
<keyword evidence="3 8" id="KW-0132">Cell division</keyword>
<keyword evidence="8" id="KW-0997">Cell inner membrane</keyword>
<dbReference type="GO" id="GO:0005886">
    <property type="term" value="C:plasma membrane"/>
    <property type="evidence" value="ECO:0007669"/>
    <property type="project" value="UniProtKB-SubCell"/>
</dbReference>